<keyword evidence="4" id="KW-1185">Reference proteome</keyword>
<dbReference type="AlphaFoldDB" id="A0A9X2T788"/>
<keyword evidence="1" id="KW-0812">Transmembrane</keyword>
<protein>
    <submittedName>
        <fullName evidence="3">Tripartite tricarboxylate transporter TctB family protein</fullName>
    </submittedName>
</protein>
<evidence type="ECO:0000259" key="2">
    <source>
        <dbReference type="Pfam" id="PF07331"/>
    </source>
</evidence>
<keyword evidence="1" id="KW-0472">Membrane</keyword>
<feature type="transmembrane region" description="Helical" evidence="1">
    <location>
        <begin position="122"/>
        <end position="147"/>
    </location>
</feature>
<name>A0A9X2T788_9HYPH</name>
<dbReference type="InterPro" id="IPR009936">
    <property type="entry name" value="DUF1468"/>
</dbReference>
<feature type="transmembrane region" description="Helical" evidence="1">
    <location>
        <begin position="48"/>
        <end position="69"/>
    </location>
</feature>
<keyword evidence="1" id="KW-1133">Transmembrane helix</keyword>
<sequence>MSAKSVAGSPRTVAYGDWIITFGLIAIMAGAYTLSLKWPANAAFFPRLLSAVGLILCLLNLGALIWQTLSPAPAAVPARAGGGHGSDDVQLVEGDEDQGNEDEFHKIFTRADKRMWGSVVSWIVFFFVGLYTVGLLVTLPVFTVLYLRIVAKASWLVCLLYVLGTAGLIYLLFDLLLHLPLPEGVFPILGS</sequence>
<gene>
    <name evidence="3" type="ORF">NVS89_19405</name>
</gene>
<evidence type="ECO:0000313" key="3">
    <source>
        <dbReference type="EMBL" id="MCS0497259.1"/>
    </source>
</evidence>
<accession>A0A9X2T788</accession>
<feature type="domain" description="DUF1468" evidence="2">
    <location>
        <begin position="23"/>
        <end position="182"/>
    </location>
</feature>
<organism evidence="3 4">
    <name type="scientific">Ancylobacter mangrovi</name>
    <dbReference type="NCBI Taxonomy" id="2972472"/>
    <lineage>
        <taxon>Bacteria</taxon>
        <taxon>Pseudomonadati</taxon>
        <taxon>Pseudomonadota</taxon>
        <taxon>Alphaproteobacteria</taxon>
        <taxon>Hyphomicrobiales</taxon>
        <taxon>Xanthobacteraceae</taxon>
        <taxon>Ancylobacter</taxon>
    </lineage>
</organism>
<dbReference type="EMBL" id="JANTHZ010000010">
    <property type="protein sequence ID" value="MCS0497259.1"/>
    <property type="molecule type" value="Genomic_DNA"/>
</dbReference>
<proteinExistence type="predicted"/>
<dbReference type="Pfam" id="PF07331">
    <property type="entry name" value="TctB"/>
    <property type="match status" value="1"/>
</dbReference>
<dbReference type="RefSeq" id="WP_258734410.1">
    <property type="nucleotide sequence ID" value="NZ_JANTHY010000011.1"/>
</dbReference>
<feature type="transmembrane region" description="Helical" evidence="1">
    <location>
        <begin position="18"/>
        <end position="36"/>
    </location>
</feature>
<comment type="caution">
    <text evidence="3">The sequence shown here is derived from an EMBL/GenBank/DDBJ whole genome shotgun (WGS) entry which is preliminary data.</text>
</comment>
<evidence type="ECO:0000313" key="4">
    <source>
        <dbReference type="Proteomes" id="UP001151088"/>
    </source>
</evidence>
<dbReference type="Proteomes" id="UP001151088">
    <property type="component" value="Unassembled WGS sequence"/>
</dbReference>
<feature type="transmembrane region" description="Helical" evidence="1">
    <location>
        <begin position="154"/>
        <end position="173"/>
    </location>
</feature>
<reference evidence="3" key="1">
    <citation type="submission" date="2022-08" db="EMBL/GenBank/DDBJ databases">
        <authorList>
            <person name="Li F."/>
        </authorList>
    </citation>
    <scope>NUCLEOTIDE SEQUENCE</scope>
    <source>
        <strain evidence="3">MQZ15Z-1</strain>
    </source>
</reference>
<evidence type="ECO:0000256" key="1">
    <source>
        <dbReference type="SAM" id="Phobius"/>
    </source>
</evidence>